<sequence>MERIIQILCILGTLSMCIALECYVCENQDNNHDKCVKTVVQCREGEDTCRSVVKWGVPPYWAPHNERIYKISKFCDRRSECNAKEIAGSYKCKRDWYNDWECTECCAGDLCNFYVTMGANSMTSNLVTLAMSTILSAVFLWRQT</sequence>
<feature type="chain" id="PRO_5035924615" evidence="3">
    <location>
        <begin position="20"/>
        <end position="144"/>
    </location>
</feature>
<feature type="signal peptide" evidence="3">
    <location>
        <begin position="1"/>
        <end position="19"/>
    </location>
</feature>
<dbReference type="PANTHER" id="PTHR10036:SF3">
    <property type="entry name" value="PROTEIN SLEEPLESS-RELATED"/>
    <property type="match status" value="1"/>
</dbReference>
<dbReference type="InterPro" id="IPR045860">
    <property type="entry name" value="Snake_toxin-like_sf"/>
</dbReference>
<evidence type="ECO:0000256" key="1">
    <source>
        <dbReference type="ARBA" id="ARBA00022729"/>
    </source>
</evidence>
<keyword evidence="5" id="KW-1185">Reference proteome</keyword>
<keyword evidence="1 3" id="KW-0732">Signal</keyword>
<dbReference type="OrthoDB" id="6278121at2759"/>
<comment type="caution">
    <text evidence="4">The sequence shown here is derived from an EMBL/GenBank/DDBJ whole genome shotgun (WGS) entry which is preliminary data.</text>
</comment>
<proteinExistence type="predicted"/>
<reference evidence="4" key="1">
    <citation type="submission" date="2022-03" db="EMBL/GenBank/DDBJ databases">
        <authorList>
            <person name="Martin C."/>
        </authorList>
    </citation>
    <scope>NUCLEOTIDE SEQUENCE</scope>
</reference>
<evidence type="ECO:0000256" key="2">
    <source>
        <dbReference type="ARBA" id="ARBA00023157"/>
    </source>
</evidence>
<accession>A0A8S4P5A6</accession>
<dbReference type="Proteomes" id="UP000749559">
    <property type="component" value="Unassembled WGS sequence"/>
</dbReference>
<dbReference type="Gene3D" id="2.10.60.10">
    <property type="entry name" value="CD59"/>
    <property type="match status" value="1"/>
</dbReference>
<evidence type="ECO:0000256" key="3">
    <source>
        <dbReference type="SAM" id="SignalP"/>
    </source>
</evidence>
<dbReference type="AlphaFoldDB" id="A0A8S4P5A6"/>
<evidence type="ECO:0000313" key="5">
    <source>
        <dbReference type="Proteomes" id="UP000749559"/>
    </source>
</evidence>
<protein>
    <submittedName>
        <fullName evidence="4">Uncharacterized protein</fullName>
    </submittedName>
</protein>
<dbReference type="EMBL" id="CAIIXF020000007">
    <property type="protein sequence ID" value="CAH1789564.1"/>
    <property type="molecule type" value="Genomic_DNA"/>
</dbReference>
<evidence type="ECO:0000313" key="4">
    <source>
        <dbReference type="EMBL" id="CAH1789564.1"/>
    </source>
</evidence>
<dbReference type="PANTHER" id="PTHR10036">
    <property type="entry name" value="CD59 GLYCOPROTEIN"/>
    <property type="match status" value="1"/>
</dbReference>
<keyword evidence="2" id="KW-1015">Disulfide bond</keyword>
<dbReference type="SUPFAM" id="SSF57302">
    <property type="entry name" value="Snake toxin-like"/>
    <property type="match status" value="1"/>
</dbReference>
<organism evidence="4 5">
    <name type="scientific">Owenia fusiformis</name>
    <name type="common">Polychaete worm</name>
    <dbReference type="NCBI Taxonomy" id="6347"/>
    <lineage>
        <taxon>Eukaryota</taxon>
        <taxon>Metazoa</taxon>
        <taxon>Spiralia</taxon>
        <taxon>Lophotrochozoa</taxon>
        <taxon>Annelida</taxon>
        <taxon>Polychaeta</taxon>
        <taxon>Sedentaria</taxon>
        <taxon>Canalipalpata</taxon>
        <taxon>Sabellida</taxon>
        <taxon>Oweniida</taxon>
        <taxon>Oweniidae</taxon>
        <taxon>Owenia</taxon>
    </lineage>
</organism>
<gene>
    <name evidence="4" type="ORF">OFUS_LOCUS14898</name>
</gene>
<dbReference type="CDD" id="cd23599">
    <property type="entry name" value="TFP_LU_ECD_Cold"/>
    <property type="match status" value="1"/>
</dbReference>
<name>A0A8S4P5A6_OWEFU</name>